<comment type="pathway">
    <text evidence="3">Lipid metabolism; fatty acid biosynthesis.</text>
</comment>
<dbReference type="Pfam" id="PF00364">
    <property type="entry name" value="Biotin_lipoyl"/>
    <property type="match status" value="1"/>
</dbReference>
<accession>A0ABW3TV96</accession>
<sequence>MLKIQEIREIIKLIDQSSIEKFTFESEGTKIKLEKADSKAAVVETAKQAAAPIQEQVQAPVAETPKQEAPTPAQAPAKAEEAAPVQDSAPAQEDASLHKITSPMVGTFYKASSPDVPPYVQKGDTVKPDSVVCIVEAMKLFNEIEAEVSGEIVEVLVEDGQLVEYGQPLFLVKQN</sequence>
<evidence type="ECO:0000256" key="4">
    <source>
        <dbReference type="SAM" id="MobiDB-lite"/>
    </source>
</evidence>
<dbReference type="PROSITE" id="PS50968">
    <property type="entry name" value="BIOTINYL_LIPOYL"/>
    <property type="match status" value="1"/>
</dbReference>
<reference evidence="7" key="1">
    <citation type="journal article" date="2019" name="Int. J. Syst. Evol. Microbiol.">
        <title>The Global Catalogue of Microorganisms (GCM) 10K type strain sequencing project: providing services to taxonomists for standard genome sequencing and annotation.</title>
        <authorList>
            <consortium name="The Broad Institute Genomics Platform"/>
            <consortium name="The Broad Institute Genome Sequencing Center for Infectious Disease"/>
            <person name="Wu L."/>
            <person name="Ma J."/>
        </authorList>
    </citation>
    <scope>NUCLEOTIDE SEQUENCE [LARGE SCALE GENOMIC DNA]</scope>
    <source>
        <strain evidence="7">CCUG 53915</strain>
    </source>
</reference>
<evidence type="ECO:0000313" key="7">
    <source>
        <dbReference type="Proteomes" id="UP001597231"/>
    </source>
</evidence>
<dbReference type="InterPro" id="IPR011053">
    <property type="entry name" value="Single_hybrid_motif"/>
</dbReference>
<keyword evidence="7" id="KW-1185">Reference proteome</keyword>
<dbReference type="NCBIfam" id="NF005457">
    <property type="entry name" value="PRK07051.1"/>
    <property type="match status" value="1"/>
</dbReference>
<dbReference type="NCBIfam" id="TIGR00531">
    <property type="entry name" value="BCCP"/>
    <property type="match status" value="1"/>
</dbReference>
<name>A0ABW3TV96_9BACL</name>
<keyword evidence="3" id="KW-0275">Fatty acid biosynthesis</keyword>
<dbReference type="InterPro" id="IPR000089">
    <property type="entry name" value="Biotin_lipoyl"/>
</dbReference>
<evidence type="ECO:0000256" key="3">
    <source>
        <dbReference type="RuleBase" id="RU364072"/>
    </source>
</evidence>
<dbReference type="EMBL" id="JBHTLT010000020">
    <property type="protein sequence ID" value="MFD1204412.1"/>
    <property type="molecule type" value="Genomic_DNA"/>
</dbReference>
<dbReference type="Gene3D" id="2.40.50.100">
    <property type="match status" value="1"/>
</dbReference>
<feature type="domain" description="Lipoyl-binding" evidence="5">
    <location>
        <begin position="90"/>
        <end position="173"/>
    </location>
</feature>
<dbReference type="CDD" id="cd06850">
    <property type="entry name" value="biotinyl_domain"/>
    <property type="match status" value="1"/>
</dbReference>
<evidence type="ECO:0000313" key="6">
    <source>
        <dbReference type="EMBL" id="MFD1204412.1"/>
    </source>
</evidence>
<dbReference type="Proteomes" id="UP001597231">
    <property type="component" value="Unassembled WGS sequence"/>
</dbReference>
<keyword evidence="6" id="KW-0436">Ligase</keyword>
<gene>
    <name evidence="6" type="primary">accB</name>
    <name evidence="6" type="ORF">ACFQ38_04615</name>
</gene>
<protein>
    <recommendedName>
        <fullName evidence="1 3">Biotin carboxyl carrier protein of acetyl-CoA carboxylase</fullName>
    </recommendedName>
</protein>
<dbReference type="GO" id="GO:0003989">
    <property type="term" value="F:acetyl-CoA carboxylase activity"/>
    <property type="evidence" value="ECO:0007669"/>
    <property type="project" value="UniProtKB-EC"/>
</dbReference>
<keyword evidence="3" id="KW-0276">Fatty acid metabolism</keyword>
<keyword evidence="2 3" id="KW-0092">Biotin</keyword>
<evidence type="ECO:0000259" key="5">
    <source>
        <dbReference type="PROSITE" id="PS50968"/>
    </source>
</evidence>
<comment type="function">
    <text evidence="3">This protein is a component of the acetyl coenzyme A carboxylase complex; first, biotin carboxylase catalyzes the carboxylation of the carrier protein and then the transcarboxylase transfers the carboxyl group to form malonyl-CoA.</text>
</comment>
<keyword evidence="3" id="KW-0444">Lipid biosynthesis</keyword>
<feature type="region of interest" description="Disordered" evidence="4">
    <location>
        <begin position="53"/>
        <end position="95"/>
    </location>
</feature>
<dbReference type="PANTHER" id="PTHR45266">
    <property type="entry name" value="OXALOACETATE DECARBOXYLASE ALPHA CHAIN"/>
    <property type="match status" value="1"/>
</dbReference>
<keyword evidence="3" id="KW-0443">Lipid metabolism</keyword>
<organism evidence="6 7">
    <name type="scientific">Sporosarcina contaminans</name>
    <dbReference type="NCBI Taxonomy" id="633403"/>
    <lineage>
        <taxon>Bacteria</taxon>
        <taxon>Bacillati</taxon>
        <taxon>Bacillota</taxon>
        <taxon>Bacilli</taxon>
        <taxon>Bacillales</taxon>
        <taxon>Caryophanaceae</taxon>
        <taxon>Sporosarcina</taxon>
    </lineage>
</organism>
<dbReference type="PRINTS" id="PR01071">
    <property type="entry name" value="ACOABIOTINCC"/>
</dbReference>
<dbReference type="InterPro" id="IPR050709">
    <property type="entry name" value="Biotin_Carboxyl_Carrier/Decarb"/>
</dbReference>
<dbReference type="SUPFAM" id="SSF51230">
    <property type="entry name" value="Single hybrid motif"/>
    <property type="match status" value="1"/>
</dbReference>
<dbReference type="RefSeq" id="WP_336823196.1">
    <property type="nucleotide sequence ID" value="NZ_JBHTLT010000020.1"/>
</dbReference>
<feature type="compositionally biased region" description="Low complexity" evidence="4">
    <location>
        <begin position="67"/>
        <end position="77"/>
    </location>
</feature>
<comment type="caution">
    <text evidence="6">The sequence shown here is derived from an EMBL/GenBank/DDBJ whole genome shotgun (WGS) entry which is preliminary data.</text>
</comment>
<dbReference type="InterPro" id="IPR001249">
    <property type="entry name" value="AcCoA_biotinCC"/>
</dbReference>
<evidence type="ECO:0000256" key="1">
    <source>
        <dbReference type="ARBA" id="ARBA00017562"/>
    </source>
</evidence>
<dbReference type="PANTHER" id="PTHR45266:SF3">
    <property type="entry name" value="OXALOACETATE DECARBOXYLASE ALPHA CHAIN"/>
    <property type="match status" value="1"/>
</dbReference>
<proteinExistence type="predicted"/>
<evidence type="ECO:0000256" key="2">
    <source>
        <dbReference type="ARBA" id="ARBA00023267"/>
    </source>
</evidence>